<protein>
    <submittedName>
        <fullName evidence="2">DUF4282 domain-containing protein</fullName>
    </submittedName>
</protein>
<evidence type="ECO:0000256" key="1">
    <source>
        <dbReference type="SAM" id="Phobius"/>
    </source>
</evidence>
<accession>A0ABW8EWV5</accession>
<reference evidence="2 3" key="1">
    <citation type="submission" date="2024-10" db="EMBL/GenBank/DDBJ databases">
        <title>The Natural Products Discovery Center: Release of the First 8490 Sequenced Strains for Exploring Actinobacteria Biosynthetic Diversity.</title>
        <authorList>
            <person name="Kalkreuter E."/>
            <person name="Kautsar S.A."/>
            <person name="Yang D."/>
            <person name="Bader C.D."/>
            <person name="Teijaro C.N."/>
            <person name="Fluegel L."/>
            <person name="Davis C.M."/>
            <person name="Simpson J.R."/>
            <person name="Lauterbach L."/>
            <person name="Steele A.D."/>
            <person name="Gui C."/>
            <person name="Meng S."/>
            <person name="Li G."/>
            <person name="Viehrig K."/>
            <person name="Ye F."/>
            <person name="Su P."/>
            <person name="Kiefer A.F."/>
            <person name="Nichols A."/>
            <person name="Cepeda A.J."/>
            <person name="Yan W."/>
            <person name="Fan B."/>
            <person name="Jiang Y."/>
            <person name="Adhikari A."/>
            <person name="Zheng C.-J."/>
            <person name="Schuster L."/>
            <person name="Cowan T.M."/>
            <person name="Smanski M.J."/>
            <person name="Chevrette M.G."/>
            <person name="De Carvalho L.P.S."/>
            <person name="Shen B."/>
        </authorList>
    </citation>
    <scope>NUCLEOTIDE SEQUENCE [LARGE SCALE GENOMIC DNA]</scope>
    <source>
        <strain evidence="2 3">NPDC087045</strain>
    </source>
</reference>
<dbReference type="Proteomes" id="UP001617427">
    <property type="component" value="Unassembled WGS sequence"/>
</dbReference>
<keyword evidence="1" id="KW-0472">Membrane</keyword>
<feature type="transmembrane region" description="Helical" evidence="1">
    <location>
        <begin position="27"/>
        <end position="48"/>
    </location>
</feature>
<name>A0ABW8EWV5_9BURK</name>
<keyword evidence="1" id="KW-0812">Transmembrane</keyword>
<dbReference type="EMBL" id="JBIUZV010000003">
    <property type="protein sequence ID" value="MFJ3045769.1"/>
    <property type="molecule type" value="Genomic_DNA"/>
</dbReference>
<proteinExistence type="predicted"/>
<keyword evidence="3" id="KW-1185">Reference proteome</keyword>
<evidence type="ECO:0000313" key="2">
    <source>
        <dbReference type="EMBL" id="MFJ3045769.1"/>
    </source>
</evidence>
<evidence type="ECO:0000313" key="3">
    <source>
        <dbReference type="Proteomes" id="UP001617427"/>
    </source>
</evidence>
<keyword evidence="1" id="KW-1133">Transmembrane helix</keyword>
<feature type="transmembrane region" description="Helical" evidence="1">
    <location>
        <begin position="55"/>
        <end position="75"/>
    </location>
</feature>
<gene>
    <name evidence="2" type="ORF">ACIPEN_08070</name>
</gene>
<dbReference type="RefSeq" id="WP_402699515.1">
    <property type="nucleotide sequence ID" value="NZ_JBIUZV010000003.1"/>
</dbReference>
<organism evidence="2 3">
    <name type="scientific">Herbaspirillum chlorophenolicum</name>
    <dbReference type="NCBI Taxonomy" id="211589"/>
    <lineage>
        <taxon>Bacteria</taxon>
        <taxon>Pseudomonadati</taxon>
        <taxon>Pseudomonadota</taxon>
        <taxon>Betaproteobacteria</taxon>
        <taxon>Burkholderiales</taxon>
        <taxon>Oxalobacteraceae</taxon>
        <taxon>Herbaspirillum</taxon>
    </lineage>
</organism>
<dbReference type="InterPro" id="IPR025557">
    <property type="entry name" value="DUF4282"/>
</dbReference>
<dbReference type="Pfam" id="PF14110">
    <property type="entry name" value="DUF4282"/>
    <property type="match status" value="1"/>
</dbReference>
<comment type="caution">
    <text evidence="2">The sequence shown here is derived from an EMBL/GenBank/DDBJ whole genome shotgun (WGS) entry which is preliminary data.</text>
</comment>
<sequence length="115" mass="12765">MKKTGFLNGVRSHVNFEHLVTPLLIRLTYGVGLVIIISAGIGSLFTAFTLPENGVIRAALSIGATLLVLVLWRLINELWILAFNLHTRLVEIRELLAQRQSEFKARQKTSGISAQ</sequence>